<dbReference type="Gene3D" id="1.20.1250.20">
    <property type="entry name" value="MFS general substrate transporter like domains"/>
    <property type="match status" value="1"/>
</dbReference>
<feature type="transmembrane region" description="Helical" evidence="1">
    <location>
        <begin position="90"/>
        <end position="108"/>
    </location>
</feature>
<keyword evidence="1" id="KW-0472">Membrane</keyword>
<dbReference type="InterPro" id="IPR011701">
    <property type="entry name" value="MFS"/>
</dbReference>
<dbReference type="SUPFAM" id="SSF103473">
    <property type="entry name" value="MFS general substrate transporter"/>
    <property type="match status" value="1"/>
</dbReference>
<evidence type="ECO:0000313" key="2">
    <source>
        <dbReference type="EMBL" id="OLQ11801.1"/>
    </source>
</evidence>
<name>A0A1Q9EWK3_SYMMI</name>
<accession>A0A1Q9EWK3</accession>
<reference evidence="2 3" key="1">
    <citation type="submission" date="2016-02" db="EMBL/GenBank/DDBJ databases">
        <title>Genome analysis of coral dinoflagellate symbionts highlights evolutionary adaptations to a symbiotic lifestyle.</title>
        <authorList>
            <person name="Aranda M."/>
            <person name="Li Y."/>
            <person name="Liew Y.J."/>
            <person name="Baumgarten S."/>
            <person name="Simakov O."/>
            <person name="Wilson M."/>
            <person name="Piel J."/>
            <person name="Ashoor H."/>
            <person name="Bougouffa S."/>
            <person name="Bajic V.B."/>
            <person name="Ryu T."/>
            <person name="Ravasi T."/>
            <person name="Bayer T."/>
            <person name="Micklem G."/>
            <person name="Kim H."/>
            <person name="Bhak J."/>
            <person name="Lajeunesse T.C."/>
            <person name="Voolstra C.R."/>
        </authorList>
    </citation>
    <scope>NUCLEOTIDE SEQUENCE [LARGE SCALE GENOMIC DNA]</scope>
    <source>
        <strain evidence="2 3">CCMP2467</strain>
    </source>
</reference>
<feature type="transmembrane region" description="Helical" evidence="1">
    <location>
        <begin position="220"/>
        <end position="240"/>
    </location>
</feature>
<dbReference type="Pfam" id="PF07690">
    <property type="entry name" value="MFS_1"/>
    <property type="match status" value="1"/>
</dbReference>
<keyword evidence="1" id="KW-1133">Transmembrane helix</keyword>
<feature type="transmembrane region" description="Helical" evidence="1">
    <location>
        <begin position="157"/>
        <end position="178"/>
    </location>
</feature>
<protein>
    <submittedName>
        <fullName evidence="2">Uncharacterized protein</fullName>
    </submittedName>
</protein>
<organism evidence="2 3">
    <name type="scientific">Symbiodinium microadriaticum</name>
    <name type="common">Dinoflagellate</name>
    <name type="synonym">Zooxanthella microadriatica</name>
    <dbReference type="NCBI Taxonomy" id="2951"/>
    <lineage>
        <taxon>Eukaryota</taxon>
        <taxon>Sar</taxon>
        <taxon>Alveolata</taxon>
        <taxon>Dinophyceae</taxon>
        <taxon>Suessiales</taxon>
        <taxon>Symbiodiniaceae</taxon>
        <taxon>Symbiodinium</taxon>
    </lineage>
</organism>
<keyword evidence="1" id="KW-0812">Transmembrane</keyword>
<dbReference type="GO" id="GO:0022857">
    <property type="term" value="F:transmembrane transporter activity"/>
    <property type="evidence" value="ECO:0007669"/>
    <property type="project" value="InterPro"/>
</dbReference>
<dbReference type="AlphaFoldDB" id="A0A1Q9EWK3"/>
<dbReference type="OrthoDB" id="10609632at2759"/>
<comment type="caution">
    <text evidence="2">The sequence shown here is derived from an EMBL/GenBank/DDBJ whole genome shotgun (WGS) entry which is preliminary data.</text>
</comment>
<keyword evidence="3" id="KW-1185">Reference proteome</keyword>
<dbReference type="EMBL" id="LSRX01000054">
    <property type="protein sequence ID" value="OLQ11801.1"/>
    <property type="molecule type" value="Genomic_DNA"/>
</dbReference>
<dbReference type="InterPro" id="IPR036259">
    <property type="entry name" value="MFS_trans_sf"/>
</dbReference>
<evidence type="ECO:0000256" key="1">
    <source>
        <dbReference type="SAM" id="Phobius"/>
    </source>
</evidence>
<feature type="transmembrane region" description="Helical" evidence="1">
    <location>
        <begin position="128"/>
        <end position="145"/>
    </location>
</feature>
<dbReference type="Proteomes" id="UP000186817">
    <property type="component" value="Unassembled WGS sequence"/>
</dbReference>
<gene>
    <name evidence="2" type="ORF">AK812_SmicGene4369</name>
</gene>
<feature type="transmembrane region" description="Helical" evidence="1">
    <location>
        <begin position="184"/>
        <end position="208"/>
    </location>
</feature>
<evidence type="ECO:0000313" key="3">
    <source>
        <dbReference type="Proteomes" id="UP000186817"/>
    </source>
</evidence>
<proteinExistence type="predicted"/>
<sequence length="242" mass="25867">MHISFSGAAVQVGDPVTFEVATNSRGSDLEVKGVNRHSLALLQFSVWHRQLGALDFKVVIAQGHLDVGKLPSLLFSLKDMADAEKADGRLCFIGCMLVNTLDIASFYLTAPLLIPYGQWLGASNAQIGTWPMAFNGLAILSALLLPKLADARGPKTCLLISAGGSGLGYLLQGSASFWRGSPGGLQAVLVGHAIAGLFSGTRPVLYAVMKDATKKNQNLFNKRIGISVHFIRAALLWHLWLA</sequence>